<keyword evidence="2" id="KW-1133">Transmembrane helix</keyword>
<feature type="transmembrane region" description="Helical" evidence="2">
    <location>
        <begin position="131"/>
        <end position="149"/>
    </location>
</feature>
<feature type="region of interest" description="Disordered" evidence="1">
    <location>
        <begin position="1"/>
        <end position="25"/>
    </location>
</feature>
<name>A0ABW1G4L1_9ACTN</name>
<gene>
    <name evidence="3" type="ORF">ACFP3V_19415</name>
</gene>
<evidence type="ECO:0000313" key="4">
    <source>
        <dbReference type="Proteomes" id="UP001596174"/>
    </source>
</evidence>
<evidence type="ECO:0000256" key="1">
    <source>
        <dbReference type="SAM" id="MobiDB-lite"/>
    </source>
</evidence>
<dbReference type="Proteomes" id="UP001596174">
    <property type="component" value="Unassembled WGS sequence"/>
</dbReference>
<comment type="caution">
    <text evidence="3">The sequence shown here is derived from an EMBL/GenBank/DDBJ whole genome shotgun (WGS) entry which is preliminary data.</text>
</comment>
<feature type="transmembrane region" description="Helical" evidence="2">
    <location>
        <begin position="470"/>
        <end position="491"/>
    </location>
</feature>
<dbReference type="SUPFAM" id="SSF53474">
    <property type="entry name" value="alpha/beta-Hydrolases"/>
    <property type="match status" value="1"/>
</dbReference>
<feature type="transmembrane region" description="Helical" evidence="2">
    <location>
        <begin position="101"/>
        <end position="119"/>
    </location>
</feature>
<dbReference type="EMBL" id="JBHSQJ010000080">
    <property type="protein sequence ID" value="MFC5909373.1"/>
    <property type="molecule type" value="Genomic_DNA"/>
</dbReference>
<feature type="transmembrane region" description="Helical" evidence="2">
    <location>
        <begin position="250"/>
        <end position="268"/>
    </location>
</feature>
<protein>
    <recommendedName>
        <fullName evidence="5">Integral membrane protein</fullName>
    </recommendedName>
</protein>
<keyword evidence="2" id="KW-0472">Membrane</keyword>
<proteinExistence type="predicted"/>
<feature type="transmembrane region" description="Helical" evidence="2">
    <location>
        <begin position="319"/>
        <end position="337"/>
    </location>
</feature>
<sequence length="808" mass="85986">MDSEVGAATVPEQRSDEPADPPPLTGAALRLELLVHGVGGTTPQDMLQDPHLAQLTGDAVAGTYRRWEDRNAEATPERYRGDAVQEAYSWANLTSGAATRALWLLLLPFMLANLVHWMRPASTRSARGYEALVRLLAVSLTALLVGAAVEAAMDLTAWQCAATPACSAQHSWLVFFLGAHGGWLATPGRRLAVAALAPVALVALLWWLSRLTWSAYESQTPGAPAAESGEPMEQQGFWYGMRMVRRLRRVHVGVGLLTVDLALLLPLWQHDRGGLAVAGWVLLVAVAVLAVLLVAQLVPMRRIQHRIDIDPDGPLLSSLPRACMAVLALTLLDALAPRPDWRPGGHLPGATTLLSALTAAQFALIAVLAWVTRGMLRAGSGAVSVELRQWFQVKQWVTGAPCPYTVPGPGTGPQADETFGGPDGPALRGYAGVATALLAVGLGGLLSAGLTVWWAQRLAGHGPSPVPPPVMVWHGSGVPVVALAVLVVALLRALQLAGQKRAFARQVVRAYPDATGEGPRTGAITGALAKATLTDYGPVLIGTLAALAGVVGVASLTGGLVSGETPVRAAGAAGVVGHAASALQNLGGWLVAATVVGLVALGRAAYRNLGTRKTVGIVWDIGTFWPRAAHPFAPPCYAERAVPDLVWRTRTWLEQDPGRRLVLSAHSQGTVLAAAAVWQLDPETRQRTALLTYGSPLRRLYGRFFPAYFGPEDLLRLRKDAPHWHNLFRVTDPIGGPVRVPATGAKHAPDWPALTDPLVWGRDEEHPLPVPIHAHSDYQADPQFTVARDRLLSDLGRDQTTDPSQTTR</sequence>
<accession>A0ABW1G4L1</accession>
<feature type="transmembrane region" description="Helical" evidence="2">
    <location>
        <begin position="586"/>
        <end position="606"/>
    </location>
</feature>
<keyword evidence="2" id="KW-0812">Transmembrane</keyword>
<feature type="transmembrane region" description="Helical" evidence="2">
    <location>
        <begin position="191"/>
        <end position="208"/>
    </location>
</feature>
<feature type="transmembrane region" description="Helical" evidence="2">
    <location>
        <begin position="430"/>
        <end position="455"/>
    </location>
</feature>
<organism evidence="3 4">
    <name type="scientific">Streptacidiphilus monticola</name>
    <dbReference type="NCBI Taxonomy" id="2161674"/>
    <lineage>
        <taxon>Bacteria</taxon>
        <taxon>Bacillati</taxon>
        <taxon>Actinomycetota</taxon>
        <taxon>Actinomycetes</taxon>
        <taxon>Kitasatosporales</taxon>
        <taxon>Streptomycetaceae</taxon>
        <taxon>Streptacidiphilus</taxon>
    </lineage>
</organism>
<reference evidence="4" key="1">
    <citation type="journal article" date="2019" name="Int. J. Syst. Evol. Microbiol.">
        <title>The Global Catalogue of Microorganisms (GCM) 10K type strain sequencing project: providing services to taxonomists for standard genome sequencing and annotation.</title>
        <authorList>
            <consortium name="The Broad Institute Genomics Platform"/>
            <consortium name="The Broad Institute Genome Sequencing Center for Infectious Disease"/>
            <person name="Wu L."/>
            <person name="Ma J."/>
        </authorList>
    </citation>
    <scope>NUCLEOTIDE SEQUENCE [LARGE SCALE GENOMIC DNA]</scope>
    <source>
        <strain evidence="4">JCM 4816</strain>
    </source>
</reference>
<evidence type="ECO:0008006" key="5">
    <source>
        <dbReference type="Google" id="ProtNLM"/>
    </source>
</evidence>
<evidence type="ECO:0000313" key="3">
    <source>
        <dbReference type="EMBL" id="MFC5909373.1"/>
    </source>
</evidence>
<evidence type="ECO:0000256" key="2">
    <source>
        <dbReference type="SAM" id="Phobius"/>
    </source>
</evidence>
<feature type="transmembrane region" description="Helical" evidence="2">
    <location>
        <begin position="274"/>
        <end position="298"/>
    </location>
</feature>
<dbReference type="RefSeq" id="WP_380585113.1">
    <property type="nucleotide sequence ID" value="NZ_JBHSQJ010000080.1"/>
</dbReference>
<feature type="transmembrane region" description="Helical" evidence="2">
    <location>
        <begin position="539"/>
        <end position="561"/>
    </location>
</feature>
<keyword evidence="4" id="KW-1185">Reference proteome</keyword>
<dbReference type="InterPro" id="IPR029058">
    <property type="entry name" value="AB_hydrolase_fold"/>
</dbReference>
<feature type="transmembrane region" description="Helical" evidence="2">
    <location>
        <begin position="349"/>
        <end position="371"/>
    </location>
</feature>